<evidence type="ECO:0000313" key="2">
    <source>
        <dbReference type="EMBL" id="NCU16590.1"/>
    </source>
</evidence>
<gene>
    <name evidence="2" type="ORF">GW534_02210</name>
</gene>
<accession>A0ABX0A2R4</accession>
<dbReference type="RefSeq" id="WP_161919428.1">
    <property type="nucleotide sequence ID" value="NZ_JAACYS010000005.1"/>
</dbReference>
<proteinExistence type="predicted"/>
<keyword evidence="1" id="KW-0472">Membrane</keyword>
<protein>
    <submittedName>
        <fullName evidence="2">YjzD family protein</fullName>
    </submittedName>
</protein>
<dbReference type="EMBL" id="JAACYS010000005">
    <property type="protein sequence ID" value="NCU16590.1"/>
    <property type="molecule type" value="Genomic_DNA"/>
</dbReference>
<organism evidence="2 3">
    <name type="scientific">Pallidibacillus pasinlerensis</name>
    <dbReference type="NCBI Taxonomy" id="2703818"/>
    <lineage>
        <taxon>Bacteria</taxon>
        <taxon>Bacillati</taxon>
        <taxon>Bacillota</taxon>
        <taxon>Bacilli</taxon>
        <taxon>Bacillales</taxon>
        <taxon>Bacillaceae</taxon>
        <taxon>Pallidibacillus</taxon>
    </lineage>
</organism>
<keyword evidence="1" id="KW-0812">Transmembrane</keyword>
<sequence length="61" mass="6657">MRFIATLFWIFLFGHMIAYVGGSILGATYNFTDASILGVGIAVIVYLVSALTPEEQTQQEA</sequence>
<feature type="transmembrane region" description="Helical" evidence="1">
    <location>
        <begin position="32"/>
        <end position="51"/>
    </location>
</feature>
<name>A0ABX0A2R4_9BACI</name>
<reference evidence="2 3" key="1">
    <citation type="submission" date="2020-01" db="EMBL/GenBank/DDBJ databases">
        <title>A novel Bacillus sp. from Pasinler.</title>
        <authorList>
            <person name="Adiguzel A."/>
            <person name="Ay H."/>
            <person name="Baltaci M.O."/>
        </authorList>
    </citation>
    <scope>NUCLEOTIDE SEQUENCE [LARGE SCALE GENOMIC DNA]</scope>
    <source>
        <strain evidence="2 3">P1</strain>
    </source>
</reference>
<dbReference type="Proteomes" id="UP000743899">
    <property type="component" value="Unassembled WGS sequence"/>
</dbReference>
<keyword evidence="3" id="KW-1185">Reference proteome</keyword>
<keyword evidence="1" id="KW-1133">Transmembrane helix</keyword>
<evidence type="ECO:0000256" key="1">
    <source>
        <dbReference type="SAM" id="Phobius"/>
    </source>
</evidence>
<dbReference type="InterPro" id="IPR021324">
    <property type="entry name" value="DUF2929"/>
</dbReference>
<comment type="caution">
    <text evidence="2">The sequence shown here is derived from an EMBL/GenBank/DDBJ whole genome shotgun (WGS) entry which is preliminary data.</text>
</comment>
<dbReference type="Pfam" id="PF11151">
    <property type="entry name" value="DUF2929"/>
    <property type="match status" value="1"/>
</dbReference>
<evidence type="ECO:0000313" key="3">
    <source>
        <dbReference type="Proteomes" id="UP000743899"/>
    </source>
</evidence>